<accession>N1PI78</accession>
<dbReference type="EMBL" id="KB446542">
    <property type="protein sequence ID" value="EME41225.1"/>
    <property type="molecule type" value="Genomic_DNA"/>
</dbReference>
<proteinExistence type="predicted"/>
<reference evidence="2 3" key="2">
    <citation type="journal article" date="2012" name="PLoS Pathog.">
        <title>Diverse lifestyles and strategies of plant pathogenesis encoded in the genomes of eighteen Dothideomycetes fungi.</title>
        <authorList>
            <person name="Ohm R.A."/>
            <person name="Feau N."/>
            <person name="Henrissat B."/>
            <person name="Schoch C.L."/>
            <person name="Horwitz B.A."/>
            <person name="Barry K.W."/>
            <person name="Condon B.J."/>
            <person name="Copeland A.C."/>
            <person name="Dhillon B."/>
            <person name="Glaser F."/>
            <person name="Hesse C.N."/>
            <person name="Kosti I."/>
            <person name="LaButti K."/>
            <person name="Lindquist E.A."/>
            <person name="Lucas S."/>
            <person name="Salamov A.A."/>
            <person name="Bradshaw R.E."/>
            <person name="Ciuffetti L."/>
            <person name="Hamelin R.C."/>
            <person name="Kema G.H.J."/>
            <person name="Lawrence C."/>
            <person name="Scott J.A."/>
            <person name="Spatafora J.W."/>
            <person name="Turgeon B.G."/>
            <person name="de Wit P.J.G.M."/>
            <person name="Zhong S."/>
            <person name="Goodwin S.B."/>
            <person name="Grigoriev I.V."/>
        </authorList>
    </citation>
    <scope>NUCLEOTIDE SEQUENCE [LARGE SCALE GENOMIC DNA]</scope>
    <source>
        <strain evidence="3">NZE10 / CBS 128990</strain>
    </source>
</reference>
<organism evidence="2 3">
    <name type="scientific">Dothistroma septosporum (strain NZE10 / CBS 128990)</name>
    <name type="common">Red band needle blight fungus</name>
    <name type="synonym">Mycosphaerella pini</name>
    <dbReference type="NCBI Taxonomy" id="675120"/>
    <lineage>
        <taxon>Eukaryota</taxon>
        <taxon>Fungi</taxon>
        <taxon>Dikarya</taxon>
        <taxon>Ascomycota</taxon>
        <taxon>Pezizomycotina</taxon>
        <taxon>Dothideomycetes</taxon>
        <taxon>Dothideomycetidae</taxon>
        <taxon>Mycosphaerellales</taxon>
        <taxon>Mycosphaerellaceae</taxon>
        <taxon>Dothistroma</taxon>
    </lineage>
</organism>
<evidence type="ECO:0000313" key="3">
    <source>
        <dbReference type="Proteomes" id="UP000016933"/>
    </source>
</evidence>
<keyword evidence="3" id="KW-1185">Reference proteome</keyword>
<protein>
    <submittedName>
        <fullName evidence="2">Uncharacterized protein</fullName>
    </submittedName>
</protein>
<feature type="region of interest" description="Disordered" evidence="1">
    <location>
        <begin position="82"/>
        <end position="125"/>
    </location>
</feature>
<dbReference type="AlphaFoldDB" id="N1PI78"/>
<evidence type="ECO:0000256" key="1">
    <source>
        <dbReference type="SAM" id="MobiDB-lite"/>
    </source>
</evidence>
<dbReference type="HOGENOM" id="CLU_1992586_0_0_1"/>
<evidence type="ECO:0000313" key="2">
    <source>
        <dbReference type="EMBL" id="EME41225.1"/>
    </source>
</evidence>
<reference evidence="3" key="1">
    <citation type="journal article" date="2012" name="PLoS Genet.">
        <title>The genomes of the fungal plant pathogens Cladosporium fulvum and Dothistroma septosporum reveal adaptation to different hosts and lifestyles but also signatures of common ancestry.</title>
        <authorList>
            <person name="de Wit P.J.G.M."/>
            <person name="van der Burgt A."/>
            <person name="Oekmen B."/>
            <person name="Stergiopoulos I."/>
            <person name="Abd-Elsalam K.A."/>
            <person name="Aerts A.L."/>
            <person name="Bahkali A.H."/>
            <person name="Beenen H.G."/>
            <person name="Chettri P."/>
            <person name="Cox M.P."/>
            <person name="Datema E."/>
            <person name="de Vries R.P."/>
            <person name="Dhillon B."/>
            <person name="Ganley A.R."/>
            <person name="Griffiths S.A."/>
            <person name="Guo Y."/>
            <person name="Hamelin R.C."/>
            <person name="Henrissat B."/>
            <person name="Kabir M.S."/>
            <person name="Jashni M.K."/>
            <person name="Kema G."/>
            <person name="Klaubauf S."/>
            <person name="Lapidus A."/>
            <person name="Levasseur A."/>
            <person name="Lindquist E."/>
            <person name="Mehrabi R."/>
            <person name="Ohm R.A."/>
            <person name="Owen T.J."/>
            <person name="Salamov A."/>
            <person name="Schwelm A."/>
            <person name="Schijlen E."/>
            <person name="Sun H."/>
            <person name="van den Burg H.A."/>
            <person name="van Ham R.C.H.J."/>
            <person name="Zhang S."/>
            <person name="Goodwin S.B."/>
            <person name="Grigoriev I.V."/>
            <person name="Collemare J."/>
            <person name="Bradshaw R.E."/>
        </authorList>
    </citation>
    <scope>NUCLEOTIDE SEQUENCE [LARGE SCALE GENOMIC DNA]</scope>
    <source>
        <strain evidence="3">NZE10 / CBS 128990</strain>
    </source>
</reference>
<gene>
    <name evidence="2" type="ORF">DOTSEDRAFT_73593</name>
</gene>
<dbReference type="Proteomes" id="UP000016933">
    <property type="component" value="Unassembled WGS sequence"/>
</dbReference>
<feature type="compositionally biased region" description="Polar residues" evidence="1">
    <location>
        <begin position="98"/>
        <end position="125"/>
    </location>
</feature>
<sequence>MRCGTSYRSTMVAACSYPTAILHMDTELPCHDQSQCTWWLISESQLRASQLNLVISSTHVSPSPLNADALSETKAFAHVDSALHDSDNRPSQGCYANLSASRSKPARTTRSCQTHTSSGNRLISS</sequence>
<name>N1PI78_DOTSN</name>